<sequence length="56" mass="6441">MDIDEYFRIDDHIVTSEGVSDEEIIQRHNGENVANEVDLDLSEGEDDPEIVRQEIP</sequence>
<proteinExistence type="predicted"/>
<keyword evidence="2" id="KW-1185">Reference proteome</keyword>
<dbReference type="EMBL" id="CAJVCH010030763">
    <property type="protein sequence ID" value="CAG7709907.1"/>
    <property type="molecule type" value="Genomic_DNA"/>
</dbReference>
<accession>A0A8J2NUY8</accession>
<evidence type="ECO:0000313" key="2">
    <source>
        <dbReference type="Proteomes" id="UP000708208"/>
    </source>
</evidence>
<organism evidence="1 2">
    <name type="scientific">Allacma fusca</name>
    <dbReference type="NCBI Taxonomy" id="39272"/>
    <lineage>
        <taxon>Eukaryota</taxon>
        <taxon>Metazoa</taxon>
        <taxon>Ecdysozoa</taxon>
        <taxon>Arthropoda</taxon>
        <taxon>Hexapoda</taxon>
        <taxon>Collembola</taxon>
        <taxon>Symphypleona</taxon>
        <taxon>Sminthuridae</taxon>
        <taxon>Allacma</taxon>
    </lineage>
</organism>
<gene>
    <name evidence="1" type="ORF">AFUS01_LOCUS4890</name>
</gene>
<dbReference type="AlphaFoldDB" id="A0A8J2NUY8"/>
<feature type="non-terminal residue" evidence="1">
    <location>
        <position position="1"/>
    </location>
</feature>
<name>A0A8J2NUY8_9HEXA</name>
<evidence type="ECO:0000313" key="1">
    <source>
        <dbReference type="EMBL" id="CAG7709907.1"/>
    </source>
</evidence>
<dbReference type="Proteomes" id="UP000708208">
    <property type="component" value="Unassembled WGS sequence"/>
</dbReference>
<comment type="caution">
    <text evidence="1">The sequence shown here is derived from an EMBL/GenBank/DDBJ whole genome shotgun (WGS) entry which is preliminary data.</text>
</comment>
<reference evidence="1" key="1">
    <citation type="submission" date="2021-06" db="EMBL/GenBank/DDBJ databases">
        <authorList>
            <person name="Hodson N. C."/>
            <person name="Mongue J. A."/>
            <person name="Jaron S. K."/>
        </authorList>
    </citation>
    <scope>NUCLEOTIDE SEQUENCE</scope>
</reference>
<protein>
    <submittedName>
        <fullName evidence="1">Uncharacterized protein</fullName>
    </submittedName>
</protein>